<organism evidence="3">
    <name type="scientific">Angiostrongylus costaricensis</name>
    <name type="common">Nematode worm</name>
    <dbReference type="NCBI Taxonomy" id="334426"/>
    <lineage>
        <taxon>Eukaryota</taxon>
        <taxon>Metazoa</taxon>
        <taxon>Ecdysozoa</taxon>
        <taxon>Nematoda</taxon>
        <taxon>Chromadorea</taxon>
        <taxon>Rhabditida</taxon>
        <taxon>Rhabditina</taxon>
        <taxon>Rhabditomorpha</taxon>
        <taxon>Strongyloidea</taxon>
        <taxon>Metastrongylidae</taxon>
        <taxon>Angiostrongylus</taxon>
    </lineage>
</organism>
<keyword evidence="2" id="KW-1185">Reference proteome</keyword>
<reference evidence="1 2" key="2">
    <citation type="submission" date="2018-11" db="EMBL/GenBank/DDBJ databases">
        <authorList>
            <consortium name="Pathogen Informatics"/>
        </authorList>
    </citation>
    <scope>NUCLEOTIDE SEQUENCE [LARGE SCALE GENOMIC DNA]</scope>
    <source>
        <strain evidence="1 2">Costa Rica</strain>
    </source>
</reference>
<evidence type="ECO:0000313" key="3">
    <source>
        <dbReference type="WBParaSite" id="ACOC_0000691101-mRNA-1"/>
    </source>
</evidence>
<gene>
    <name evidence="1" type="ORF">ACOC_LOCUS6912</name>
</gene>
<sequence length="39" mass="4389">MIKVSVRHYIVLRVPTEPISSMSNANSSFAASRRIVEEI</sequence>
<accession>A0A0R3PP32</accession>
<protein>
    <submittedName>
        <fullName evidence="1 3">Uncharacterized protein</fullName>
    </submittedName>
</protein>
<reference evidence="3" key="1">
    <citation type="submission" date="2017-02" db="UniProtKB">
        <authorList>
            <consortium name="WormBaseParasite"/>
        </authorList>
    </citation>
    <scope>IDENTIFICATION</scope>
</reference>
<dbReference type="WBParaSite" id="ACOC_0000691101-mRNA-1">
    <property type="protein sequence ID" value="ACOC_0000691101-mRNA-1"/>
    <property type="gene ID" value="ACOC_0000691101"/>
</dbReference>
<dbReference type="EMBL" id="UYYA01003987">
    <property type="protein sequence ID" value="VDM58497.1"/>
    <property type="molecule type" value="Genomic_DNA"/>
</dbReference>
<dbReference type="AlphaFoldDB" id="A0A0R3PP32"/>
<evidence type="ECO:0000313" key="1">
    <source>
        <dbReference type="EMBL" id="VDM58497.1"/>
    </source>
</evidence>
<proteinExistence type="predicted"/>
<evidence type="ECO:0000313" key="2">
    <source>
        <dbReference type="Proteomes" id="UP000267027"/>
    </source>
</evidence>
<dbReference type="Proteomes" id="UP000267027">
    <property type="component" value="Unassembled WGS sequence"/>
</dbReference>
<name>A0A0R3PP32_ANGCS</name>